<feature type="compositionally biased region" description="Low complexity" evidence="2">
    <location>
        <begin position="203"/>
        <end position="216"/>
    </location>
</feature>
<name>A0ABQ6IEH8_9MICO</name>
<dbReference type="Proteomes" id="UP001157125">
    <property type="component" value="Unassembled WGS sequence"/>
</dbReference>
<gene>
    <name evidence="3" type="ORF">GCM10025876_23050</name>
</gene>
<evidence type="ECO:0000313" key="3">
    <source>
        <dbReference type="EMBL" id="GMA36101.1"/>
    </source>
</evidence>
<feature type="transmembrane region" description="Helical" evidence="1">
    <location>
        <begin position="6"/>
        <end position="24"/>
    </location>
</feature>
<proteinExistence type="inferred from homology"/>
<keyword evidence="1" id="KW-1133">Transmembrane helix</keyword>
<feature type="transmembrane region" description="Helical" evidence="1">
    <location>
        <begin position="31"/>
        <end position="52"/>
    </location>
</feature>
<comment type="similarity">
    <text evidence="1">Belongs to the complex I subunit 6 family.</text>
</comment>
<dbReference type="EMBL" id="BSUN01000001">
    <property type="protein sequence ID" value="GMA36101.1"/>
    <property type="molecule type" value="Genomic_DNA"/>
</dbReference>
<feature type="compositionally biased region" description="Low complexity" evidence="2">
    <location>
        <begin position="229"/>
        <end position="243"/>
    </location>
</feature>
<protein>
    <recommendedName>
        <fullName evidence="1">NADH-quinone oxidoreductase subunit J</fullName>
        <ecNumber evidence="1">7.1.1.-</ecNumber>
    </recommendedName>
</protein>
<evidence type="ECO:0000256" key="1">
    <source>
        <dbReference type="RuleBase" id="RU004429"/>
    </source>
</evidence>
<organism evidence="3 4">
    <name type="scientific">Demequina litorisediminis</name>
    <dbReference type="NCBI Taxonomy" id="1849022"/>
    <lineage>
        <taxon>Bacteria</taxon>
        <taxon>Bacillati</taxon>
        <taxon>Actinomycetota</taxon>
        <taxon>Actinomycetes</taxon>
        <taxon>Micrococcales</taxon>
        <taxon>Demequinaceae</taxon>
        <taxon>Demequina</taxon>
    </lineage>
</organism>
<feature type="transmembrane region" description="Helical" evidence="1">
    <location>
        <begin position="130"/>
        <end position="158"/>
    </location>
</feature>
<reference evidence="4" key="1">
    <citation type="journal article" date="2019" name="Int. J. Syst. Evol. Microbiol.">
        <title>The Global Catalogue of Microorganisms (GCM) 10K type strain sequencing project: providing services to taxonomists for standard genome sequencing and annotation.</title>
        <authorList>
            <consortium name="The Broad Institute Genomics Platform"/>
            <consortium name="The Broad Institute Genome Sequencing Center for Infectious Disease"/>
            <person name="Wu L."/>
            <person name="Ma J."/>
        </authorList>
    </citation>
    <scope>NUCLEOTIDE SEQUENCE [LARGE SCALE GENOMIC DNA]</scope>
    <source>
        <strain evidence="4">NBRC 112299</strain>
    </source>
</reference>
<comment type="subcellular location">
    <subcellularLocation>
        <location evidence="1">Cell membrane</location>
        <topology evidence="1">Multi-pass membrane protein</topology>
    </subcellularLocation>
</comment>
<sequence>MVNEALFWIVAIITVTGSLSLLFARKGAHIAMSIVTVMCGLAAAYVGLGAPFLGVVQIVVYTGAVMMLFLFVLMLVGVDQRESLKETIKGQRWIALAGAGGMALLLISVIGRVEPTSSDQFTDGNPEEIALVLFSQYVLVMEVLGALLITAAVGALVLTHTPRLKPRHSQVERRRRASSPVPTPSTSRCPVCTRATTRSTCLRSTPRASPSTTRSRVCSRRVTRRRRAPSSATSWRTRTTLTTRRSRPMRRRATRTTATRARVRGVPMNPMNYVILAAILFSIGAAAVLLRRNAIVAFMGVE</sequence>
<keyword evidence="1" id="KW-0812">Transmembrane</keyword>
<comment type="catalytic activity">
    <reaction evidence="1">
        <text>a quinone + NADH + 5 H(+)(in) = a quinol + NAD(+) + 4 H(+)(out)</text>
        <dbReference type="Rhea" id="RHEA:57888"/>
        <dbReference type="ChEBI" id="CHEBI:15378"/>
        <dbReference type="ChEBI" id="CHEBI:24646"/>
        <dbReference type="ChEBI" id="CHEBI:57540"/>
        <dbReference type="ChEBI" id="CHEBI:57945"/>
        <dbReference type="ChEBI" id="CHEBI:132124"/>
    </reaction>
</comment>
<keyword evidence="1" id="KW-1003">Cell membrane</keyword>
<dbReference type="Pfam" id="PF00499">
    <property type="entry name" value="Oxidored_q3"/>
    <property type="match status" value="1"/>
</dbReference>
<dbReference type="NCBIfam" id="NF005165">
    <property type="entry name" value="PRK06638.1-5"/>
    <property type="match status" value="1"/>
</dbReference>
<keyword evidence="1" id="KW-0472">Membrane</keyword>
<feature type="compositionally biased region" description="Basic residues" evidence="2">
    <location>
        <begin position="217"/>
        <end position="228"/>
    </location>
</feature>
<evidence type="ECO:0000313" key="4">
    <source>
        <dbReference type="Proteomes" id="UP001157125"/>
    </source>
</evidence>
<dbReference type="InterPro" id="IPR042106">
    <property type="entry name" value="Nuo/plastoQ_OxRdtase_6_NuoJ"/>
</dbReference>
<comment type="caution">
    <text evidence="3">The sequence shown here is derived from an EMBL/GenBank/DDBJ whole genome shotgun (WGS) entry which is preliminary data.</text>
</comment>
<feature type="transmembrane region" description="Helical" evidence="1">
    <location>
        <begin position="58"/>
        <end position="78"/>
    </location>
</feature>
<feature type="transmembrane region" description="Helical" evidence="1">
    <location>
        <begin position="270"/>
        <end position="290"/>
    </location>
</feature>
<accession>A0ABQ6IEH8</accession>
<feature type="compositionally biased region" description="Basic residues" evidence="2">
    <location>
        <begin position="244"/>
        <end position="254"/>
    </location>
</feature>
<keyword evidence="1" id="KW-0520">NAD</keyword>
<dbReference type="PANTHER" id="PTHR33269">
    <property type="entry name" value="NADH-UBIQUINONE OXIDOREDUCTASE CHAIN 6"/>
    <property type="match status" value="1"/>
</dbReference>
<dbReference type="PANTHER" id="PTHR33269:SF19">
    <property type="entry name" value="NADH-QUINONE OXIDOREDUCTASE SUBUNIT J"/>
    <property type="match status" value="1"/>
</dbReference>
<dbReference type="Gene3D" id="1.20.120.1200">
    <property type="entry name" value="NADH-ubiquinone/plastoquinone oxidoreductase chain 6, subunit NuoJ"/>
    <property type="match status" value="1"/>
</dbReference>
<feature type="region of interest" description="Disordered" evidence="2">
    <location>
        <begin position="163"/>
        <end position="257"/>
    </location>
</feature>
<comment type="caution">
    <text evidence="1">Lacks conserved residue(s) required for the propagation of feature annotation.</text>
</comment>
<dbReference type="EC" id="7.1.1.-" evidence="1"/>
<dbReference type="InterPro" id="IPR001457">
    <property type="entry name" value="NADH_UbQ/plastoQ_OxRdtase_su6"/>
</dbReference>
<keyword evidence="4" id="KW-1185">Reference proteome</keyword>
<feature type="compositionally biased region" description="Basic residues" evidence="2">
    <location>
        <begin position="163"/>
        <end position="177"/>
    </location>
</feature>
<keyword evidence="1" id="KW-0874">Quinone</keyword>
<feature type="compositionally biased region" description="Polar residues" evidence="2">
    <location>
        <begin position="184"/>
        <end position="202"/>
    </location>
</feature>
<feature type="transmembrane region" description="Helical" evidence="1">
    <location>
        <begin position="90"/>
        <end position="110"/>
    </location>
</feature>
<comment type="function">
    <text evidence="1">NDH-1 shuttles electrons from NADH, via FMN and iron-sulfur (Fe-S) centers, to quinones in the respiratory chain. Couples the redox reaction to proton translocation (for every two electrons transferred, four hydrogen ions are translocated across the cytoplasmic membrane), and thus conserves the redox energy in a proton gradient.</text>
</comment>
<evidence type="ECO:0000256" key="2">
    <source>
        <dbReference type="SAM" id="MobiDB-lite"/>
    </source>
</evidence>